<sequence>MAARAMNNTVRAATAEAFEVPTAAVSVSMQQDEAPLHVRVTTALPDKALASGTDLVTVLTTKRAALQPRLTHLLGAEVGTLDLTVASIYHPHEKEVTPTQRNRVE</sequence>
<dbReference type="AlphaFoldDB" id="A0A1Q5PK99"/>
<dbReference type="STRING" id="1921764.BSR28_04805"/>
<dbReference type="EMBL" id="MQSV01000005">
    <property type="protein sequence ID" value="OKL46646.1"/>
    <property type="molecule type" value="Genomic_DNA"/>
</dbReference>
<evidence type="ECO:0000313" key="1">
    <source>
        <dbReference type="EMBL" id="OKL46646.1"/>
    </source>
</evidence>
<proteinExistence type="predicted"/>
<name>A0A1Q5PK99_9ACTO</name>
<reference evidence="1 2" key="1">
    <citation type="submission" date="2016-11" db="EMBL/GenBank/DDBJ databases">
        <title>Actinomyces gypaetusis sp. nov. isolated from the vulture Gypaetus barbatus in Qinghai Tibet Plateau China.</title>
        <authorList>
            <person name="Meng X."/>
        </authorList>
    </citation>
    <scope>NUCLEOTIDE SEQUENCE [LARGE SCALE GENOMIC DNA]</scope>
    <source>
        <strain evidence="1 2">VUL4_2</strain>
    </source>
</reference>
<evidence type="ECO:0000313" key="2">
    <source>
        <dbReference type="Proteomes" id="UP000186785"/>
    </source>
</evidence>
<comment type="caution">
    <text evidence="1">The sequence shown here is derived from an EMBL/GenBank/DDBJ whole genome shotgun (WGS) entry which is preliminary data.</text>
</comment>
<accession>A0A1Q5PK99</accession>
<organism evidence="1 2">
    <name type="scientific">Boudabousia liubingyangii</name>
    <dbReference type="NCBI Taxonomy" id="1921764"/>
    <lineage>
        <taxon>Bacteria</taxon>
        <taxon>Bacillati</taxon>
        <taxon>Actinomycetota</taxon>
        <taxon>Actinomycetes</taxon>
        <taxon>Actinomycetales</taxon>
        <taxon>Actinomycetaceae</taxon>
        <taxon>Boudabousia</taxon>
    </lineage>
</organism>
<evidence type="ECO:0008006" key="3">
    <source>
        <dbReference type="Google" id="ProtNLM"/>
    </source>
</evidence>
<keyword evidence="2" id="KW-1185">Reference proteome</keyword>
<dbReference type="Proteomes" id="UP000186785">
    <property type="component" value="Unassembled WGS sequence"/>
</dbReference>
<gene>
    <name evidence="1" type="ORF">BSR29_07465</name>
</gene>
<protein>
    <recommendedName>
        <fullName evidence="3">Asp23/Gls24 family envelope stress response protein</fullName>
    </recommendedName>
</protein>